<accession>A0ABN8PRZ8</accession>
<evidence type="ECO:0000256" key="1">
    <source>
        <dbReference type="ARBA" id="ARBA00004141"/>
    </source>
</evidence>
<keyword evidence="3 9" id="KW-1133">Transmembrane helix</keyword>
<dbReference type="PROSITE" id="PS00237">
    <property type="entry name" value="G_PROTEIN_RECEP_F1_1"/>
    <property type="match status" value="1"/>
</dbReference>
<dbReference type="Gene3D" id="1.20.1070.10">
    <property type="entry name" value="Rhodopsin 7-helix transmembrane proteins"/>
    <property type="match status" value="1"/>
</dbReference>
<evidence type="ECO:0000256" key="5">
    <source>
        <dbReference type="ARBA" id="ARBA00023136"/>
    </source>
</evidence>
<evidence type="ECO:0000256" key="6">
    <source>
        <dbReference type="ARBA" id="ARBA00023170"/>
    </source>
</evidence>
<comment type="subcellular location">
    <subcellularLocation>
        <location evidence="1">Membrane</location>
        <topology evidence="1">Multi-pass membrane protein</topology>
    </subcellularLocation>
</comment>
<dbReference type="EMBL" id="CALNXK010000087">
    <property type="protein sequence ID" value="CAH3149638.1"/>
    <property type="molecule type" value="Genomic_DNA"/>
</dbReference>
<comment type="caution">
    <text evidence="11">The sequence shown here is derived from an EMBL/GenBank/DDBJ whole genome shotgun (WGS) entry which is preliminary data.</text>
</comment>
<dbReference type="Proteomes" id="UP001159405">
    <property type="component" value="Unassembled WGS sequence"/>
</dbReference>
<feature type="transmembrane region" description="Helical" evidence="9">
    <location>
        <begin position="82"/>
        <end position="102"/>
    </location>
</feature>
<feature type="transmembrane region" description="Helical" evidence="9">
    <location>
        <begin position="168"/>
        <end position="188"/>
    </location>
</feature>
<sequence length="294" mass="33193">MDLPCALLWSSIPVCIFGFIGNVLVIQIVYKSRVMHTPTNFLLVNMAVSDVIAILLFLIHDLTTYLLYEHIGENLLNIACKSIVVITTSAMVSSITLVVLSVERYNALLKPFNNGLRLNEDNVKKAIIFIWIASALLSLPNFFLETWSEAYSTCSGPFNYDESRTSRIYLLVYAAIFYIQATIMFFCYGSLIRGLYFTNTVCPETDGERRSEKRKLVVTFLLASVGFLIGYGPGIILATLVASQHGENVDFDTYYVLLKVVEFLFGCSLCLNPIFYAFRSERFKDGFKRVLGCR</sequence>
<evidence type="ECO:0000313" key="12">
    <source>
        <dbReference type="Proteomes" id="UP001159405"/>
    </source>
</evidence>
<feature type="transmembrane region" description="Helical" evidence="9">
    <location>
        <begin position="42"/>
        <end position="62"/>
    </location>
</feature>
<dbReference type="PANTHER" id="PTHR24243:SF208">
    <property type="entry name" value="PYROKININ-1 RECEPTOR"/>
    <property type="match status" value="1"/>
</dbReference>
<evidence type="ECO:0000313" key="11">
    <source>
        <dbReference type="EMBL" id="CAH3149638.1"/>
    </source>
</evidence>
<protein>
    <recommendedName>
        <fullName evidence="10">G-protein coupled receptors family 1 profile domain-containing protein</fullName>
    </recommendedName>
</protein>
<keyword evidence="2 8" id="KW-0812">Transmembrane</keyword>
<dbReference type="CDD" id="cd00637">
    <property type="entry name" value="7tm_classA_rhodopsin-like"/>
    <property type="match status" value="1"/>
</dbReference>
<dbReference type="PRINTS" id="PR00237">
    <property type="entry name" value="GPCRRHODOPSN"/>
</dbReference>
<evidence type="ECO:0000256" key="3">
    <source>
        <dbReference type="ARBA" id="ARBA00022989"/>
    </source>
</evidence>
<keyword evidence="4 8" id="KW-0297">G-protein coupled receptor</keyword>
<keyword evidence="12" id="KW-1185">Reference proteome</keyword>
<proteinExistence type="inferred from homology"/>
<feature type="transmembrane region" description="Helical" evidence="9">
    <location>
        <begin position="123"/>
        <end position="143"/>
    </location>
</feature>
<dbReference type="InterPro" id="IPR000276">
    <property type="entry name" value="GPCR_Rhodpsn"/>
</dbReference>
<evidence type="ECO:0000256" key="7">
    <source>
        <dbReference type="ARBA" id="ARBA00023224"/>
    </source>
</evidence>
<feature type="transmembrane region" description="Helical" evidence="9">
    <location>
        <begin position="254"/>
        <end position="278"/>
    </location>
</feature>
<keyword evidence="6 8" id="KW-0675">Receptor</keyword>
<keyword evidence="5 9" id="KW-0472">Membrane</keyword>
<gene>
    <name evidence="11" type="ORF">PLOB_00047411</name>
</gene>
<name>A0ABN8PRZ8_9CNID</name>
<keyword evidence="7 8" id="KW-0807">Transducer</keyword>
<evidence type="ECO:0000256" key="8">
    <source>
        <dbReference type="RuleBase" id="RU000688"/>
    </source>
</evidence>
<dbReference type="SMART" id="SM01381">
    <property type="entry name" value="7TM_GPCR_Srsx"/>
    <property type="match status" value="1"/>
</dbReference>
<organism evidence="11 12">
    <name type="scientific">Porites lobata</name>
    <dbReference type="NCBI Taxonomy" id="104759"/>
    <lineage>
        <taxon>Eukaryota</taxon>
        <taxon>Metazoa</taxon>
        <taxon>Cnidaria</taxon>
        <taxon>Anthozoa</taxon>
        <taxon>Hexacorallia</taxon>
        <taxon>Scleractinia</taxon>
        <taxon>Fungiina</taxon>
        <taxon>Poritidae</taxon>
        <taxon>Porites</taxon>
    </lineage>
</organism>
<evidence type="ECO:0000256" key="2">
    <source>
        <dbReference type="ARBA" id="ARBA00022692"/>
    </source>
</evidence>
<dbReference type="PANTHER" id="PTHR24243">
    <property type="entry name" value="G-PROTEIN COUPLED RECEPTOR"/>
    <property type="match status" value="1"/>
</dbReference>
<reference evidence="11 12" key="1">
    <citation type="submission" date="2022-05" db="EMBL/GenBank/DDBJ databases">
        <authorList>
            <consortium name="Genoscope - CEA"/>
            <person name="William W."/>
        </authorList>
    </citation>
    <scope>NUCLEOTIDE SEQUENCE [LARGE SCALE GENOMIC DNA]</scope>
</reference>
<evidence type="ECO:0000256" key="4">
    <source>
        <dbReference type="ARBA" id="ARBA00023040"/>
    </source>
</evidence>
<dbReference type="SUPFAM" id="SSF81321">
    <property type="entry name" value="Family A G protein-coupled receptor-like"/>
    <property type="match status" value="1"/>
</dbReference>
<comment type="similarity">
    <text evidence="8">Belongs to the G-protein coupled receptor 1 family.</text>
</comment>
<feature type="domain" description="G-protein coupled receptors family 1 profile" evidence="10">
    <location>
        <begin position="21"/>
        <end position="276"/>
    </location>
</feature>
<dbReference type="PROSITE" id="PS50262">
    <property type="entry name" value="G_PROTEIN_RECEP_F1_2"/>
    <property type="match status" value="1"/>
</dbReference>
<evidence type="ECO:0000259" key="10">
    <source>
        <dbReference type="PROSITE" id="PS50262"/>
    </source>
</evidence>
<feature type="transmembrane region" description="Helical" evidence="9">
    <location>
        <begin position="6"/>
        <end position="30"/>
    </location>
</feature>
<evidence type="ECO:0000256" key="9">
    <source>
        <dbReference type="SAM" id="Phobius"/>
    </source>
</evidence>
<feature type="transmembrane region" description="Helical" evidence="9">
    <location>
        <begin position="216"/>
        <end position="242"/>
    </location>
</feature>
<dbReference type="Pfam" id="PF00001">
    <property type="entry name" value="7tm_1"/>
    <property type="match status" value="1"/>
</dbReference>
<dbReference type="InterPro" id="IPR017452">
    <property type="entry name" value="GPCR_Rhodpsn_7TM"/>
</dbReference>